<evidence type="ECO:0000256" key="6">
    <source>
        <dbReference type="ARBA" id="ARBA00024034"/>
    </source>
</evidence>
<evidence type="ECO:0000256" key="2">
    <source>
        <dbReference type="ARBA" id="ARBA00022946"/>
    </source>
</evidence>
<evidence type="ECO:0000313" key="9">
    <source>
        <dbReference type="EMBL" id="ROT84457.1"/>
    </source>
</evidence>
<dbReference type="OrthoDB" id="444135at2759"/>
<organism evidence="9 10">
    <name type="scientific">Penaeus vannamei</name>
    <name type="common">Whiteleg shrimp</name>
    <name type="synonym">Litopenaeus vannamei</name>
    <dbReference type="NCBI Taxonomy" id="6689"/>
    <lineage>
        <taxon>Eukaryota</taxon>
        <taxon>Metazoa</taxon>
        <taxon>Ecdysozoa</taxon>
        <taxon>Arthropoda</taxon>
        <taxon>Crustacea</taxon>
        <taxon>Multicrustacea</taxon>
        <taxon>Malacostraca</taxon>
        <taxon>Eumalacostraca</taxon>
        <taxon>Eucarida</taxon>
        <taxon>Decapoda</taxon>
        <taxon>Dendrobranchiata</taxon>
        <taxon>Penaeoidea</taxon>
        <taxon>Penaeidae</taxon>
        <taxon>Penaeus</taxon>
    </lineage>
</organism>
<dbReference type="Gene3D" id="1.10.1520.10">
    <property type="entry name" value="Ribonuclease III domain"/>
    <property type="match status" value="1"/>
</dbReference>
<dbReference type="InterPro" id="IPR044444">
    <property type="entry name" value="Ribosomal_mL44_DSRM_metazoa"/>
</dbReference>
<feature type="domain" description="RNase III" evidence="8">
    <location>
        <begin position="35"/>
        <end position="175"/>
    </location>
</feature>
<comment type="similarity">
    <text evidence="6">Belongs to the ribonuclease III family. Mitochondrion-specific ribosomal protein mL44 subfamily.</text>
</comment>
<dbReference type="GO" id="GO:1990904">
    <property type="term" value="C:ribonucleoprotein complex"/>
    <property type="evidence" value="ECO:0007669"/>
    <property type="project" value="UniProtKB-KW"/>
</dbReference>
<keyword evidence="3 9" id="KW-0689">Ribosomal protein</keyword>
<keyword evidence="5" id="KW-0687">Ribonucleoprotein</keyword>
<dbReference type="GO" id="GO:0006396">
    <property type="term" value="P:RNA processing"/>
    <property type="evidence" value="ECO:0007669"/>
    <property type="project" value="InterPro"/>
</dbReference>
<dbReference type="Proteomes" id="UP000283509">
    <property type="component" value="Unassembled WGS sequence"/>
</dbReference>
<dbReference type="InterPro" id="IPR055189">
    <property type="entry name" value="RM44_endonuclase"/>
</dbReference>
<dbReference type="FunFam" id="3.30.160.20:FF:000037">
    <property type="entry name" value="39S ribosomal protein L44, mitochondrial"/>
    <property type="match status" value="1"/>
</dbReference>
<dbReference type="SUPFAM" id="SSF69065">
    <property type="entry name" value="RNase III domain-like"/>
    <property type="match status" value="1"/>
</dbReference>
<comment type="subcellular location">
    <subcellularLocation>
        <location evidence="1">Mitochondrion</location>
    </subcellularLocation>
</comment>
<reference evidence="9 10" key="2">
    <citation type="submission" date="2019-01" db="EMBL/GenBank/DDBJ databases">
        <title>The decoding of complex shrimp genome reveals the adaptation for benthos swimmer, frequently molting mechanism and breeding impact on genome.</title>
        <authorList>
            <person name="Sun Y."/>
            <person name="Gao Y."/>
            <person name="Yu Y."/>
        </authorList>
    </citation>
    <scope>NUCLEOTIDE SEQUENCE [LARGE SCALE GENOMIC DNA]</scope>
    <source>
        <tissue evidence="9">Muscle</tissue>
    </source>
</reference>
<evidence type="ECO:0000256" key="4">
    <source>
        <dbReference type="ARBA" id="ARBA00023128"/>
    </source>
</evidence>
<reference evidence="9 10" key="1">
    <citation type="submission" date="2018-04" db="EMBL/GenBank/DDBJ databases">
        <authorList>
            <person name="Zhang X."/>
            <person name="Yuan J."/>
            <person name="Li F."/>
            <person name="Xiang J."/>
        </authorList>
    </citation>
    <scope>NUCLEOTIDE SEQUENCE [LARGE SCALE GENOMIC DNA]</scope>
    <source>
        <tissue evidence="9">Muscle</tissue>
    </source>
</reference>
<protein>
    <recommendedName>
        <fullName evidence="7">Large ribosomal subunit protein mL44</fullName>
    </recommendedName>
</protein>
<evidence type="ECO:0000256" key="7">
    <source>
        <dbReference type="ARBA" id="ARBA00035187"/>
    </source>
</evidence>
<dbReference type="GO" id="GO:0003725">
    <property type="term" value="F:double-stranded RNA binding"/>
    <property type="evidence" value="ECO:0007669"/>
    <property type="project" value="InterPro"/>
</dbReference>
<accession>A0A3R7MJL6</accession>
<dbReference type="STRING" id="6689.A0A3R7MJL6"/>
<evidence type="ECO:0000256" key="5">
    <source>
        <dbReference type="ARBA" id="ARBA00023274"/>
    </source>
</evidence>
<dbReference type="InterPro" id="IPR000999">
    <property type="entry name" value="RNase_III_dom"/>
</dbReference>
<dbReference type="Pfam" id="PF22892">
    <property type="entry name" value="DSRM_MRPL44"/>
    <property type="match status" value="1"/>
</dbReference>
<keyword evidence="2" id="KW-0809">Transit peptide</keyword>
<dbReference type="AlphaFoldDB" id="A0A3R7MJL6"/>
<keyword evidence="10" id="KW-1185">Reference proteome</keyword>
<dbReference type="GO" id="GO:0005739">
    <property type="term" value="C:mitochondrion"/>
    <property type="evidence" value="ECO:0007669"/>
    <property type="project" value="UniProtKB-SubCell"/>
</dbReference>
<dbReference type="Gene3D" id="3.30.160.20">
    <property type="match status" value="1"/>
</dbReference>
<dbReference type="GO" id="GO:0004525">
    <property type="term" value="F:ribonuclease III activity"/>
    <property type="evidence" value="ECO:0007669"/>
    <property type="project" value="InterPro"/>
</dbReference>
<dbReference type="CDD" id="cd19874">
    <property type="entry name" value="DSRM_MRPL44"/>
    <property type="match status" value="1"/>
</dbReference>
<dbReference type="Pfam" id="PF22935">
    <property type="entry name" value="RM44_endonuclase"/>
    <property type="match status" value="1"/>
</dbReference>
<keyword evidence="4" id="KW-0496">Mitochondrion</keyword>
<dbReference type="GO" id="GO:0005840">
    <property type="term" value="C:ribosome"/>
    <property type="evidence" value="ECO:0007669"/>
    <property type="project" value="UniProtKB-KW"/>
</dbReference>
<dbReference type="SUPFAM" id="SSF54768">
    <property type="entry name" value="dsRNA-binding domain-like"/>
    <property type="match status" value="1"/>
</dbReference>
<evidence type="ECO:0000256" key="3">
    <source>
        <dbReference type="ARBA" id="ARBA00022980"/>
    </source>
</evidence>
<gene>
    <name evidence="9" type="ORF">C7M84_022355</name>
</gene>
<name>A0A3R7MJL6_PENVA</name>
<proteinExistence type="inferred from homology"/>
<sequence>MGITHQLKRSEYIEWNYDAEVYAFGKRLGEQFDNNILREALTDSSYISQERVRQQELGVPEPALTMTSNNELATAGSHIIADYSIKYLRSALPLFPEEGIRSLVDYLTSSEVMAEVGLGIGLKDLILCKEYPPTPETVGKCFQAVVGALNASTSLSQCQLFVRDFVVTQLVGKDLNEIWEIENPMEAMQDILGRSGRGEPEPRLIFESGKNTLEAVYHVGIYSDKEFIGSGYGETIGTAVDQAARDALRRFFQTTAASPPLPFGKENVKLKAEPNLSVEDCLIPSEKPPVRCPWSQQHLALEVPPGPPRLQLQAGIAAEKAPFAGFCLQTRERKQSGRASRVFCLGALWERARRAMSCCARGGESCVV</sequence>
<dbReference type="InterPro" id="IPR036389">
    <property type="entry name" value="RNase_III_sf"/>
</dbReference>
<dbReference type="EMBL" id="QCYY01000537">
    <property type="protein sequence ID" value="ROT84457.1"/>
    <property type="molecule type" value="Genomic_DNA"/>
</dbReference>
<evidence type="ECO:0000256" key="1">
    <source>
        <dbReference type="ARBA" id="ARBA00004173"/>
    </source>
</evidence>
<evidence type="ECO:0000259" key="8">
    <source>
        <dbReference type="SMART" id="SM00535"/>
    </source>
</evidence>
<dbReference type="SMART" id="SM00535">
    <property type="entry name" value="RIBOc"/>
    <property type="match status" value="1"/>
</dbReference>
<evidence type="ECO:0000313" key="10">
    <source>
        <dbReference type="Proteomes" id="UP000283509"/>
    </source>
</evidence>
<comment type="caution">
    <text evidence="9">The sequence shown here is derived from an EMBL/GenBank/DDBJ whole genome shotgun (WGS) entry which is preliminary data.</text>
</comment>